<evidence type="ECO:0000313" key="6">
    <source>
        <dbReference type="Proteomes" id="UP000595895"/>
    </source>
</evidence>
<feature type="domain" description="WCX" evidence="4">
    <location>
        <begin position="253"/>
        <end position="327"/>
    </location>
</feature>
<gene>
    <name evidence="5" type="ORF">JG540_05240</name>
</gene>
<dbReference type="InterPro" id="IPR028349">
    <property type="entry name" value="PafC-like"/>
</dbReference>
<dbReference type="InterPro" id="IPR051534">
    <property type="entry name" value="CBASS_pafABC_assoc_protein"/>
</dbReference>
<dbReference type="EMBL" id="CP066802">
    <property type="protein sequence ID" value="QQM68224.1"/>
    <property type="molecule type" value="Genomic_DNA"/>
</dbReference>
<dbReference type="InterPro" id="IPR057727">
    <property type="entry name" value="WCX_dom"/>
</dbReference>
<evidence type="ECO:0000259" key="2">
    <source>
        <dbReference type="Pfam" id="PF13280"/>
    </source>
</evidence>
<evidence type="ECO:0000259" key="3">
    <source>
        <dbReference type="Pfam" id="PF19187"/>
    </source>
</evidence>
<dbReference type="Pfam" id="PF19187">
    <property type="entry name" value="HTH_PafC"/>
    <property type="match status" value="1"/>
</dbReference>
<dbReference type="Proteomes" id="UP000595895">
    <property type="component" value="Chromosome"/>
</dbReference>
<dbReference type="PANTHER" id="PTHR34580:SF1">
    <property type="entry name" value="PROTEIN PAFC"/>
    <property type="match status" value="1"/>
</dbReference>
<dbReference type="PIRSF" id="PIRSF016838">
    <property type="entry name" value="PafC"/>
    <property type="match status" value="1"/>
</dbReference>
<dbReference type="KEGG" id="awe:JG540_05240"/>
<feature type="domain" description="WYL" evidence="2">
    <location>
        <begin position="165"/>
        <end position="232"/>
    </location>
</feature>
<evidence type="ECO:0000256" key="1">
    <source>
        <dbReference type="SAM" id="MobiDB-lite"/>
    </source>
</evidence>
<dbReference type="PROSITE" id="PS52050">
    <property type="entry name" value="WYL"/>
    <property type="match status" value="1"/>
</dbReference>
<keyword evidence="6" id="KW-1185">Reference proteome</keyword>
<organism evidence="5 6">
    <name type="scientific">Actinomyces weissii</name>
    <dbReference type="NCBI Taxonomy" id="675090"/>
    <lineage>
        <taxon>Bacteria</taxon>
        <taxon>Bacillati</taxon>
        <taxon>Actinomycetota</taxon>
        <taxon>Actinomycetes</taxon>
        <taxon>Actinomycetales</taxon>
        <taxon>Actinomycetaceae</taxon>
        <taxon>Actinomyces</taxon>
    </lineage>
</organism>
<proteinExistence type="predicted"/>
<evidence type="ECO:0000259" key="4">
    <source>
        <dbReference type="Pfam" id="PF25583"/>
    </source>
</evidence>
<feature type="region of interest" description="Disordered" evidence="1">
    <location>
        <begin position="131"/>
        <end position="159"/>
    </location>
</feature>
<dbReference type="InterPro" id="IPR026881">
    <property type="entry name" value="WYL_dom"/>
</dbReference>
<dbReference type="Pfam" id="PF25583">
    <property type="entry name" value="WCX"/>
    <property type="match status" value="1"/>
</dbReference>
<evidence type="ECO:0000313" key="5">
    <source>
        <dbReference type="EMBL" id="QQM68224.1"/>
    </source>
</evidence>
<name>A0A7T7MBI4_9ACTO</name>
<protein>
    <submittedName>
        <fullName evidence="5">WYL domain-containing protein</fullName>
    </submittedName>
</protein>
<dbReference type="RefSeq" id="WP_200277868.1">
    <property type="nucleotide sequence ID" value="NZ_CP066802.1"/>
</dbReference>
<dbReference type="InterPro" id="IPR043839">
    <property type="entry name" value="PafC_HTH"/>
</dbReference>
<feature type="domain" description="PafC HTH" evidence="3">
    <location>
        <begin position="8"/>
        <end position="121"/>
    </location>
</feature>
<accession>A0A7T7MBI4</accession>
<dbReference type="Pfam" id="PF13280">
    <property type="entry name" value="WYL"/>
    <property type="match status" value="1"/>
</dbReference>
<dbReference type="PANTHER" id="PTHR34580">
    <property type="match status" value="1"/>
</dbReference>
<sequence length="342" mass="37246">MARPSGPERLARLMALPAWVGAHPGATLAQAAQHFDVPPQQLHADLLTLWMTGLPGMAGGDLVDFDFAALEEDGELYLTQGLGLDLPVRLSRHEAASLLLVLGVLRQVLAADPQAAATLERTRQALLEAMGEAPATQRQSLAPAGATGEAQASGPRHLGEVDPAVLGAVRQALRRHRRLHLEYVSATDQRTSRQVDPLLLQGDGSHLTLSAWCHEAGAERSFRLDRVLEARVLEAPANHQAPARRRRPTADERPRAVLTLALTGRWLVEEIPWESATETDDGRWRVTVRGRDEEWLVRLVLSAGQHVLQVEPQALRQQAAQLAQAALRAYEAHEGPTVADLP</sequence>
<reference evidence="5 6" key="1">
    <citation type="submission" date="2020-12" db="EMBL/GenBank/DDBJ databases">
        <authorList>
            <person name="Zhou J."/>
        </authorList>
    </citation>
    <scope>NUCLEOTIDE SEQUENCE [LARGE SCALE GENOMIC DNA]</scope>
    <source>
        <strain evidence="5 6">CCUG 61299</strain>
    </source>
</reference>
<dbReference type="AlphaFoldDB" id="A0A7T7MBI4"/>